<keyword evidence="7" id="KW-1185">Reference proteome</keyword>
<feature type="region of interest" description="Disordered" evidence="3">
    <location>
        <begin position="182"/>
        <end position="201"/>
    </location>
</feature>
<dbReference type="Pfam" id="PF14438">
    <property type="entry name" value="SM-ATX"/>
    <property type="match status" value="1"/>
</dbReference>
<feature type="region of interest" description="Disordered" evidence="3">
    <location>
        <begin position="211"/>
        <end position="539"/>
    </location>
</feature>
<protein>
    <recommendedName>
        <fullName evidence="8">LsmAD domain-containing protein</fullName>
    </recommendedName>
</protein>
<evidence type="ECO:0000256" key="3">
    <source>
        <dbReference type="SAM" id="MobiDB-lite"/>
    </source>
</evidence>
<dbReference type="Gene3D" id="3.10.100.10">
    <property type="entry name" value="Mannose-Binding Protein A, subunit A"/>
    <property type="match status" value="1"/>
</dbReference>
<dbReference type="InterPro" id="IPR010920">
    <property type="entry name" value="LSM_dom_sf"/>
</dbReference>
<dbReference type="PANTHER" id="PTHR12854">
    <property type="entry name" value="ATAXIN 2-RELATED"/>
    <property type="match status" value="1"/>
</dbReference>
<dbReference type="InterPro" id="IPR045117">
    <property type="entry name" value="ATXN2-like"/>
</dbReference>
<proteinExistence type="inferred from homology"/>
<feature type="compositionally biased region" description="Basic residues" evidence="3">
    <location>
        <begin position="266"/>
        <end position="275"/>
    </location>
</feature>
<feature type="compositionally biased region" description="Low complexity" evidence="3">
    <location>
        <begin position="792"/>
        <end position="801"/>
    </location>
</feature>
<dbReference type="PROSITE" id="PS00615">
    <property type="entry name" value="C_TYPE_LECTIN_1"/>
    <property type="match status" value="1"/>
</dbReference>
<evidence type="ECO:0000256" key="2">
    <source>
        <dbReference type="ARBA" id="ARBA00023157"/>
    </source>
</evidence>
<dbReference type="InterPro" id="IPR009604">
    <property type="entry name" value="LsmAD_domain"/>
</dbReference>
<comment type="similarity">
    <text evidence="1">Belongs to the ataxin-2 family.</text>
</comment>
<dbReference type="InterPro" id="IPR016186">
    <property type="entry name" value="C-type_lectin-like/link_sf"/>
</dbReference>
<dbReference type="InterPro" id="IPR018378">
    <property type="entry name" value="C-type_lectin_CS"/>
</dbReference>
<dbReference type="InterPro" id="IPR001304">
    <property type="entry name" value="C-type_lectin-like"/>
</dbReference>
<feature type="compositionally biased region" description="Pro residues" evidence="3">
    <location>
        <begin position="521"/>
        <end position="533"/>
    </location>
</feature>
<dbReference type="Pfam" id="PF06741">
    <property type="entry name" value="LsmAD"/>
    <property type="match status" value="1"/>
</dbReference>
<feature type="compositionally biased region" description="Basic residues" evidence="3">
    <location>
        <begin position="302"/>
        <end position="316"/>
    </location>
</feature>
<feature type="domain" description="Sm" evidence="5">
    <location>
        <begin position="27"/>
        <end position="109"/>
    </location>
</feature>
<feature type="domain" description="C-type lectin" evidence="4">
    <location>
        <begin position="912"/>
        <end position="953"/>
    </location>
</feature>
<comment type="caution">
    <text evidence="6">The sequence shown here is derived from an EMBL/GenBank/DDBJ whole genome shotgun (WGS) entry which is preliminary data.</text>
</comment>
<dbReference type="PROSITE" id="PS50041">
    <property type="entry name" value="C_TYPE_LECTIN_2"/>
    <property type="match status" value="1"/>
</dbReference>
<evidence type="ECO:0000259" key="5">
    <source>
        <dbReference type="PROSITE" id="PS52002"/>
    </source>
</evidence>
<dbReference type="SUPFAM" id="SSF56436">
    <property type="entry name" value="C-type lectin-like"/>
    <property type="match status" value="1"/>
</dbReference>
<feature type="compositionally biased region" description="Basic and acidic residues" evidence="3">
    <location>
        <begin position="358"/>
        <end position="375"/>
    </location>
</feature>
<dbReference type="SMART" id="SM01272">
    <property type="entry name" value="LsmAD"/>
    <property type="match status" value="1"/>
</dbReference>
<dbReference type="PANTHER" id="PTHR12854:SF7">
    <property type="entry name" value="ATAXIN-2 HOMOLOG"/>
    <property type="match status" value="1"/>
</dbReference>
<evidence type="ECO:0008006" key="8">
    <source>
        <dbReference type="Google" id="ProtNLM"/>
    </source>
</evidence>
<dbReference type="InterPro" id="IPR047575">
    <property type="entry name" value="Sm"/>
</dbReference>
<dbReference type="SUPFAM" id="SSF50182">
    <property type="entry name" value="Sm-like ribonucleoproteins"/>
    <property type="match status" value="1"/>
</dbReference>
<dbReference type="AlphaFoldDB" id="A0AA88XEW1"/>
<feature type="compositionally biased region" description="Polar residues" evidence="3">
    <location>
        <begin position="377"/>
        <end position="389"/>
    </location>
</feature>
<dbReference type="GO" id="GO:0034063">
    <property type="term" value="P:stress granule assembly"/>
    <property type="evidence" value="ECO:0007669"/>
    <property type="project" value="TreeGrafter"/>
</dbReference>
<evidence type="ECO:0000313" key="6">
    <source>
        <dbReference type="EMBL" id="KAK3084029.1"/>
    </source>
</evidence>
<organism evidence="6 7">
    <name type="scientific">Pinctada imbricata</name>
    <name type="common">Atlantic pearl-oyster</name>
    <name type="synonym">Pinctada martensii</name>
    <dbReference type="NCBI Taxonomy" id="66713"/>
    <lineage>
        <taxon>Eukaryota</taxon>
        <taxon>Metazoa</taxon>
        <taxon>Spiralia</taxon>
        <taxon>Lophotrochozoa</taxon>
        <taxon>Mollusca</taxon>
        <taxon>Bivalvia</taxon>
        <taxon>Autobranchia</taxon>
        <taxon>Pteriomorphia</taxon>
        <taxon>Pterioida</taxon>
        <taxon>Pterioidea</taxon>
        <taxon>Pteriidae</taxon>
        <taxon>Pinctada</taxon>
    </lineage>
</organism>
<feature type="region of interest" description="Disordered" evidence="3">
    <location>
        <begin position="695"/>
        <end position="846"/>
    </location>
</feature>
<feature type="compositionally biased region" description="Basic and acidic residues" evidence="3">
    <location>
        <begin position="420"/>
        <end position="436"/>
    </location>
</feature>
<evidence type="ECO:0000313" key="7">
    <source>
        <dbReference type="Proteomes" id="UP001186944"/>
    </source>
</evidence>
<feature type="compositionally biased region" description="Polar residues" evidence="3">
    <location>
        <begin position="276"/>
        <end position="287"/>
    </location>
</feature>
<feature type="compositionally biased region" description="Polar residues" evidence="3">
    <location>
        <begin position="823"/>
        <end position="846"/>
    </location>
</feature>
<dbReference type="EMBL" id="VSWD01000013">
    <property type="protein sequence ID" value="KAK3084029.1"/>
    <property type="molecule type" value="Genomic_DNA"/>
</dbReference>
<evidence type="ECO:0000259" key="4">
    <source>
        <dbReference type="PROSITE" id="PS50041"/>
    </source>
</evidence>
<dbReference type="GO" id="GO:0003729">
    <property type="term" value="F:mRNA binding"/>
    <property type="evidence" value="ECO:0007669"/>
    <property type="project" value="TreeGrafter"/>
</dbReference>
<dbReference type="InterPro" id="IPR016187">
    <property type="entry name" value="CTDL_fold"/>
</dbReference>
<gene>
    <name evidence="6" type="ORF">FSP39_007045</name>
</gene>
<feature type="compositionally biased region" description="Basic and acidic residues" evidence="3">
    <location>
        <begin position="192"/>
        <end position="201"/>
    </location>
</feature>
<feature type="region of interest" description="Disordered" evidence="3">
    <location>
        <begin position="146"/>
        <end position="166"/>
    </location>
</feature>
<accession>A0AA88XEW1</accession>
<name>A0AA88XEW1_PINIB</name>
<feature type="compositionally biased region" description="Basic and acidic residues" evidence="3">
    <location>
        <begin position="237"/>
        <end position="247"/>
    </location>
</feature>
<feature type="compositionally biased region" description="Basic and acidic residues" evidence="3">
    <location>
        <begin position="444"/>
        <end position="480"/>
    </location>
</feature>
<reference evidence="6" key="1">
    <citation type="submission" date="2019-08" db="EMBL/GenBank/DDBJ databases">
        <title>The improved chromosome-level genome for the pearl oyster Pinctada fucata martensii using PacBio sequencing and Hi-C.</title>
        <authorList>
            <person name="Zheng Z."/>
        </authorList>
    </citation>
    <scope>NUCLEOTIDE SEQUENCE</scope>
    <source>
        <strain evidence="6">ZZ-2019</strain>
        <tissue evidence="6">Adductor muscle</tissue>
    </source>
</reference>
<sequence>MRCCDLLPKSSFLDKFPKNEGVYSNPRFNHLTVSLIGCVVQLQVKNGGIFDGILRTCSPKMDVVLEMVHKYEDTGNNNQNSNIPGKDSLLEKVIFSQNDILSITALDVDLDYAVKDSFTDTAISKCNSNHMEAAEMRELQPWEGGEGEEIGALDSRDSPNGWDPNDMFRTNAERFNVKSSYDDSLSQYTTPLEKKDTQEFKDREKQAMRLANEIEKSDTYKQRIDLENGGDGDDEEDRHSAVKRTHENNSNVPSSGSGKYVPPNRRQGRGGHLQHQRYNSSNHNLPNRSGGHPPHNIPPRLQHQHHQHHQSHHAPPPHHAPATHHAPPPVHSPPQHVTHVAHPQPPPPEALQRVNGNAEKDERGKDRVEPDKPIEPDQTSAKTSPNQIENRVGHSVSDSRVNPAHSTDRPDNIQTSPPKLHVDAKSRDATFQKLREFSTNFKLNTEESKKEEPAVRENEESSNKENTEPSESKVTEEKPVTLETSPKGKVLQNESSSDEAEKNAEGKKFVLNPNAKIFQPRQPPQPVPTPPRPQTQSPVTPSIMPTQAMPPLQAYMQVQPHPLGVLNAGPPSVIPVTPQHTTSNTQFKQPKRAVISVNNMNNPSQQRDLTAAAAQAATGQPLFNQTAVQQQPYPTMSYIPVPPMVQQGYQVGGQVMPMPAATGQRMMTPTSLPMVPTSHGAQNQSHQQIAAFMPPQGQPQPMPAHLPHFKQPLPAHINMHGGGNQNQQGGQMNPQTAGHPAPSPVQQHPSQQPQQQGRPTNSGTPQPQGGTAGPFHNIAPANLQGHPPLQPSPQNQSSQQSMHPTMQFAYSNPQNLPMYPGQAQGNPMYNQQTHPQTSVAQGMHAQPSQMNHPQIVMMPSPHPGQMQQTHPHQPNTQFTHMSGPTQQPLMQHGMPGGLPTNSHSNVVHQFVPQGQPDNAHPGHEDEDCMEMWGAYGFKWNDRNCSLKRFFVCEAS</sequence>
<dbReference type="Proteomes" id="UP001186944">
    <property type="component" value="Unassembled WGS sequence"/>
</dbReference>
<feature type="compositionally biased region" description="Basic and acidic residues" evidence="3">
    <location>
        <begin position="211"/>
        <end position="226"/>
    </location>
</feature>
<dbReference type="InterPro" id="IPR025852">
    <property type="entry name" value="SM_dom_ATX"/>
</dbReference>
<feature type="compositionally biased region" description="Basic and acidic residues" evidence="3">
    <location>
        <begin position="499"/>
        <end position="508"/>
    </location>
</feature>
<feature type="compositionally biased region" description="Polar residues" evidence="3">
    <location>
        <begin position="802"/>
        <end position="815"/>
    </location>
</feature>
<feature type="compositionally biased region" description="Low complexity" evidence="3">
    <location>
        <begin position="744"/>
        <end position="756"/>
    </location>
</feature>
<dbReference type="PROSITE" id="PS52002">
    <property type="entry name" value="SM"/>
    <property type="match status" value="1"/>
</dbReference>
<dbReference type="GO" id="GO:0010494">
    <property type="term" value="C:cytoplasmic stress granule"/>
    <property type="evidence" value="ECO:0007669"/>
    <property type="project" value="TreeGrafter"/>
</dbReference>
<evidence type="ECO:0000256" key="1">
    <source>
        <dbReference type="ARBA" id="ARBA00007503"/>
    </source>
</evidence>
<keyword evidence="2" id="KW-1015">Disulfide bond</keyword>
<feature type="compositionally biased region" description="Polar residues" evidence="3">
    <location>
        <begin position="248"/>
        <end position="257"/>
    </location>
</feature>